<keyword evidence="11" id="KW-1185">Reference proteome</keyword>
<keyword evidence="3" id="KW-1003">Cell membrane</keyword>
<evidence type="ECO:0000259" key="9">
    <source>
        <dbReference type="Pfam" id="PF13807"/>
    </source>
</evidence>
<dbReference type="Pfam" id="PF02706">
    <property type="entry name" value="Wzz"/>
    <property type="match status" value="1"/>
</dbReference>
<keyword evidence="4 7" id="KW-0812">Transmembrane</keyword>
<evidence type="ECO:0000313" key="11">
    <source>
        <dbReference type="Proteomes" id="UP001589738"/>
    </source>
</evidence>
<dbReference type="EMBL" id="JBHLUU010000032">
    <property type="protein sequence ID" value="MFC0475751.1"/>
    <property type="molecule type" value="Genomic_DNA"/>
</dbReference>
<gene>
    <name evidence="10" type="ORF">ACFFHF_10905</name>
</gene>
<protein>
    <submittedName>
        <fullName evidence="10">YveK family protein</fullName>
    </submittedName>
</protein>
<keyword evidence="6 7" id="KW-0472">Membrane</keyword>
<dbReference type="PANTHER" id="PTHR32309">
    <property type="entry name" value="TYROSINE-PROTEIN KINASE"/>
    <property type="match status" value="1"/>
</dbReference>
<evidence type="ECO:0000256" key="1">
    <source>
        <dbReference type="ARBA" id="ARBA00004651"/>
    </source>
</evidence>
<dbReference type="Proteomes" id="UP001589738">
    <property type="component" value="Unassembled WGS sequence"/>
</dbReference>
<evidence type="ECO:0000256" key="2">
    <source>
        <dbReference type="ARBA" id="ARBA00006683"/>
    </source>
</evidence>
<evidence type="ECO:0000256" key="7">
    <source>
        <dbReference type="SAM" id="Phobius"/>
    </source>
</evidence>
<evidence type="ECO:0000256" key="3">
    <source>
        <dbReference type="ARBA" id="ARBA00022475"/>
    </source>
</evidence>
<dbReference type="InterPro" id="IPR003856">
    <property type="entry name" value="LPS_length_determ_N"/>
</dbReference>
<feature type="domain" description="Tyrosine-protein kinase G-rich" evidence="9">
    <location>
        <begin position="143"/>
        <end position="194"/>
    </location>
</feature>
<dbReference type="InterPro" id="IPR027417">
    <property type="entry name" value="P-loop_NTPase"/>
</dbReference>
<feature type="domain" description="Polysaccharide chain length determinant N-terminal" evidence="8">
    <location>
        <begin position="3"/>
        <end position="94"/>
    </location>
</feature>
<comment type="subcellular location">
    <subcellularLocation>
        <location evidence="1">Cell membrane</location>
        <topology evidence="1">Multi-pass membrane protein</topology>
    </subcellularLocation>
</comment>
<evidence type="ECO:0000256" key="4">
    <source>
        <dbReference type="ARBA" id="ARBA00022692"/>
    </source>
</evidence>
<feature type="transmembrane region" description="Helical" evidence="7">
    <location>
        <begin position="174"/>
        <end position="194"/>
    </location>
</feature>
<keyword evidence="5 7" id="KW-1133">Transmembrane helix</keyword>
<evidence type="ECO:0000259" key="8">
    <source>
        <dbReference type="Pfam" id="PF02706"/>
    </source>
</evidence>
<proteinExistence type="inferred from homology"/>
<dbReference type="InterPro" id="IPR032807">
    <property type="entry name" value="GNVR"/>
</dbReference>
<comment type="caution">
    <text evidence="10">The sequence shown here is derived from an EMBL/GenBank/DDBJ whole genome shotgun (WGS) entry which is preliminary data.</text>
</comment>
<evidence type="ECO:0000313" key="10">
    <source>
        <dbReference type="EMBL" id="MFC0475751.1"/>
    </source>
</evidence>
<evidence type="ECO:0000256" key="6">
    <source>
        <dbReference type="ARBA" id="ARBA00023136"/>
    </source>
</evidence>
<dbReference type="InterPro" id="IPR050445">
    <property type="entry name" value="Bact_polysacc_biosynth/exp"/>
</dbReference>
<dbReference type="Gene3D" id="3.40.50.300">
    <property type="entry name" value="P-loop containing nucleotide triphosphate hydrolases"/>
    <property type="match status" value="1"/>
</dbReference>
<dbReference type="Pfam" id="PF13807">
    <property type="entry name" value="GNVR"/>
    <property type="match status" value="1"/>
</dbReference>
<dbReference type="RefSeq" id="WP_340905796.1">
    <property type="nucleotide sequence ID" value="NZ_JBHLUU010000032.1"/>
</dbReference>
<reference evidence="10 11" key="1">
    <citation type="submission" date="2024-09" db="EMBL/GenBank/DDBJ databases">
        <authorList>
            <person name="Sun Q."/>
            <person name="Mori K."/>
        </authorList>
    </citation>
    <scope>NUCLEOTIDE SEQUENCE [LARGE SCALE GENOMIC DNA]</scope>
    <source>
        <strain evidence="10 11">CGMCC 1.9126</strain>
    </source>
</reference>
<feature type="transmembrane region" description="Helical" evidence="7">
    <location>
        <begin position="20"/>
        <end position="40"/>
    </location>
</feature>
<comment type="similarity">
    <text evidence="2">Belongs to the CpsC/CapA family.</text>
</comment>
<sequence length="245" mass="26806">MEETISLKELFLTLKKRLSLIALITILFATISGLISYFYLTPIYQASTQILVNQSKNEQNTYSAGEVQTNLQLINTYNVIIKSPAILDLVIKELDLNMTTGQLNGKITVQSEQNSQVVTISVQDADPNLAADIANETASIFQAEIKDIMNVDNVSILAKAVVLDNQSPIKPQPLMNIAIALIVGLMIGVGLAFLMEYLDNTIKTEQDIEQTLGLPVLGAIPTIQETVPETSRSSKTRTRGERVGV</sequence>
<accession>A0ABV6KR00</accession>
<organism evidence="10 11">
    <name type="scientific">Robertmurraya beringensis</name>
    <dbReference type="NCBI Taxonomy" id="641660"/>
    <lineage>
        <taxon>Bacteria</taxon>
        <taxon>Bacillati</taxon>
        <taxon>Bacillota</taxon>
        <taxon>Bacilli</taxon>
        <taxon>Bacillales</taxon>
        <taxon>Bacillaceae</taxon>
        <taxon>Robertmurraya</taxon>
    </lineage>
</organism>
<evidence type="ECO:0000256" key="5">
    <source>
        <dbReference type="ARBA" id="ARBA00022989"/>
    </source>
</evidence>
<dbReference type="PANTHER" id="PTHR32309:SF13">
    <property type="entry name" value="FERRIC ENTEROBACTIN TRANSPORT PROTEIN FEPE"/>
    <property type="match status" value="1"/>
</dbReference>
<name>A0ABV6KR00_9BACI</name>